<dbReference type="InterPro" id="IPR011011">
    <property type="entry name" value="Znf_FYVE_PHD"/>
</dbReference>
<dbReference type="Gene3D" id="2.30.30.1150">
    <property type="match status" value="1"/>
</dbReference>
<dbReference type="InterPro" id="IPR003349">
    <property type="entry name" value="JmjN"/>
</dbReference>
<dbReference type="Pfam" id="PF02375">
    <property type="entry name" value="JmjN"/>
    <property type="match status" value="1"/>
</dbReference>
<dbReference type="InterPro" id="IPR019787">
    <property type="entry name" value="Znf_PHD-finger"/>
</dbReference>
<feature type="region of interest" description="Disordered" evidence="8">
    <location>
        <begin position="658"/>
        <end position="681"/>
    </location>
</feature>
<dbReference type="Pfam" id="PF00628">
    <property type="entry name" value="PHD"/>
    <property type="match status" value="1"/>
</dbReference>
<dbReference type="PROSITE" id="PS01359">
    <property type="entry name" value="ZF_PHD_1"/>
    <property type="match status" value="1"/>
</dbReference>
<dbReference type="PROSITE" id="PS51183">
    <property type="entry name" value="JMJN"/>
    <property type="match status" value="1"/>
</dbReference>
<dbReference type="PhylomeDB" id="A0A061BBG7"/>
<dbReference type="OrthoDB" id="1678912at2759"/>
<proteinExistence type="predicted"/>
<dbReference type="Gene3D" id="2.60.120.650">
    <property type="entry name" value="Cupin"/>
    <property type="match status" value="2"/>
</dbReference>
<dbReference type="SMART" id="SM00249">
    <property type="entry name" value="PHD"/>
    <property type="match status" value="1"/>
</dbReference>
<keyword evidence="3 7" id="KW-0863">Zinc-finger</keyword>
<feature type="compositionally biased region" description="Polar residues" evidence="8">
    <location>
        <begin position="1"/>
        <end position="10"/>
    </location>
</feature>
<sequence>MSPPTRSSLGQLKEVPSLRPTEDEFNDPIKYLSSPEVSSLGSQYGMVKIIPPSSYKPPLSINKNRFRFVPRLQKLKELNLLNRCRMFFHKQLSNYNKMQRLAPPEDTFTMIGGIKVYYYDFFIECIKFYSTTSGSTDKPLHCLAANVVVSDTNLWDHLSRKFELSIDDLKELYQSRLLHYFNFLSRKSEFTSTEDQENQMSLLKDESDVSDDGNDNDEDDDETDDPCQVCHRINDPDNTLLCDSCNRPFHRYCLSPPLSQIPADSWCCDDCVIGNGYYGFTDAPVEYSLKDFSNLSDDFDKHFFKTGKPTDISTMEKTFWSLVDNTDNDVKINYGADIHNSRKGEVSGFPTHDYTPYELNIDKKKYREYANHPMNLNNLPFDKNSLLNYLDVDISGMTIPWIYIGNTFSTFCWHVEDQYTLSANYQHFGATKKWYSIPSKSAEAFEQFMQDLAPDLFAKQPDILHQLITLVSPYRLSENDIECFTANQNPGEYIITYPRVYHAGFNCGYNFNEAVNFTMTEWLDYGILASKNYKNNKTKSSVFDIWELMISIVKLFLDEEKASFSQGCEEIKLVEKCLEFLKPRVEDEYGIQATIMNDLDTKPEKLSSDVLNHTHANLYGATEEEKKFAEDGITCTKCKGFCTFAFVKHFVPSPTKKNYLPTPNASPLTQDSDDDSKTRHSKRIKVLKESETYDTKILCLEDYLKLDDSDKSKDRIFLIREVDDVKVMIQEADKKLSSFS</sequence>
<evidence type="ECO:0000259" key="10">
    <source>
        <dbReference type="PROSITE" id="PS51183"/>
    </source>
</evidence>
<reference evidence="12" key="1">
    <citation type="journal article" date="2014" name="Genome Announc.">
        <title>Genome sequence of the yeast Cyberlindnera fabianii (Hansenula fabianii).</title>
        <authorList>
            <person name="Freel K.C."/>
            <person name="Sarilar V."/>
            <person name="Neuveglise C."/>
            <person name="Devillers H."/>
            <person name="Friedrich A."/>
            <person name="Schacherer J."/>
        </authorList>
    </citation>
    <scope>NUCLEOTIDE SEQUENCE</scope>
    <source>
        <strain evidence="12">YJS4271</strain>
    </source>
</reference>
<evidence type="ECO:0000256" key="5">
    <source>
        <dbReference type="ARBA" id="ARBA00023004"/>
    </source>
</evidence>
<feature type="domain" description="JmjC" evidence="11">
    <location>
        <begin position="368"/>
        <end position="534"/>
    </location>
</feature>
<evidence type="ECO:0000259" key="11">
    <source>
        <dbReference type="PROSITE" id="PS51184"/>
    </source>
</evidence>
<dbReference type="SUPFAM" id="SSF51197">
    <property type="entry name" value="Clavaminate synthase-like"/>
    <property type="match status" value="1"/>
</dbReference>
<dbReference type="InterPro" id="IPR003347">
    <property type="entry name" value="JmjC_dom"/>
</dbReference>
<dbReference type="VEuPathDB" id="FungiDB:BON22_5429"/>
<dbReference type="CDD" id="cd15543">
    <property type="entry name" value="PHD_RSF1"/>
    <property type="match status" value="1"/>
</dbReference>
<evidence type="ECO:0000313" key="12">
    <source>
        <dbReference type="EMBL" id="CDR47303.1"/>
    </source>
</evidence>
<keyword evidence="6" id="KW-0539">Nucleus</keyword>
<dbReference type="SMART" id="SM00558">
    <property type="entry name" value="JmjC"/>
    <property type="match status" value="1"/>
</dbReference>
<dbReference type="SMART" id="SM00545">
    <property type="entry name" value="JmjN"/>
    <property type="match status" value="1"/>
</dbReference>
<comment type="subcellular location">
    <subcellularLocation>
        <location evidence="1">Nucleus</location>
    </subcellularLocation>
</comment>
<dbReference type="GO" id="GO:0006355">
    <property type="term" value="P:regulation of DNA-templated transcription"/>
    <property type="evidence" value="ECO:0007669"/>
    <property type="project" value="TreeGrafter"/>
</dbReference>
<dbReference type="Pfam" id="PF02373">
    <property type="entry name" value="JmjC"/>
    <property type="match status" value="1"/>
</dbReference>
<evidence type="ECO:0000256" key="1">
    <source>
        <dbReference type="ARBA" id="ARBA00004123"/>
    </source>
</evidence>
<accession>A0A061BBG7</accession>
<gene>
    <name evidence="12" type="ORF">CYFA0S_31e00100g</name>
</gene>
<keyword evidence="4" id="KW-0862">Zinc</keyword>
<feature type="compositionally biased region" description="Polar residues" evidence="8">
    <location>
        <begin position="661"/>
        <end position="670"/>
    </location>
</feature>
<dbReference type="SUPFAM" id="SSF57903">
    <property type="entry name" value="FYVE/PHD zinc finger"/>
    <property type="match status" value="1"/>
</dbReference>
<feature type="region of interest" description="Disordered" evidence="8">
    <location>
        <begin position="1"/>
        <end position="27"/>
    </location>
</feature>
<organism evidence="12">
    <name type="scientific">Cyberlindnera fabianii</name>
    <name type="common">Yeast</name>
    <name type="synonym">Hansenula fabianii</name>
    <dbReference type="NCBI Taxonomy" id="36022"/>
    <lineage>
        <taxon>Eukaryota</taxon>
        <taxon>Fungi</taxon>
        <taxon>Dikarya</taxon>
        <taxon>Ascomycota</taxon>
        <taxon>Saccharomycotina</taxon>
        <taxon>Saccharomycetes</taxon>
        <taxon>Phaffomycetales</taxon>
        <taxon>Phaffomycetaceae</taxon>
        <taxon>Cyberlindnera</taxon>
    </lineage>
</organism>
<evidence type="ECO:0000256" key="8">
    <source>
        <dbReference type="SAM" id="MobiDB-lite"/>
    </source>
</evidence>
<dbReference type="GO" id="GO:0008270">
    <property type="term" value="F:zinc ion binding"/>
    <property type="evidence" value="ECO:0007669"/>
    <property type="project" value="UniProtKB-KW"/>
</dbReference>
<evidence type="ECO:0000256" key="2">
    <source>
        <dbReference type="ARBA" id="ARBA00022723"/>
    </source>
</evidence>
<keyword evidence="5" id="KW-0408">Iron</keyword>
<feature type="compositionally biased region" description="Acidic residues" evidence="8">
    <location>
        <begin position="208"/>
        <end position="225"/>
    </location>
</feature>
<dbReference type="PANTHER" id="PTHR10694">
    <property type="entry name" value="LYSINE-SPECIFIC DEMETHYLASE"/>
    <property type="match status" value="1"/>
</dbReference>
<evidence type="ECO:0000256" key="7">
    <source>
        <dbReference type="PROSITE-ProRule" id="PRU00146"/>
    </source>
</evidence>
<dbReference type="GO" id="GO:0000785">
    <property type="term" value="C:chromatin"/>
    <property type="evidence" value="ECO:0007669"/>
    <property type="project" value="TreeGrafter"/>
</dbReference>
<dbReference type="EMBL" id="LK052916">
    <property type="protein sequence ID" value="CDR47303.1"/>
    <property type="molecule type" value="Genomic_DNA"/>
</dbReference>
<dbReference type="PANTHER" id="PTHR10694:SF33">
    <property type="entry name" value="LYSINE-SPECIFIC DEMETHYLASE 5"/>
    <property type="match status" value="1"/>
</dbReference>
<keyword evidence="2" id="KW-0479">Metal-binding</keyword>
<evidence type="ECO:0000256" key="6">
    <source>
        <dbReference type="ARBA" id="ARBA00023242"/>
    </source>
</evidence>
<dbReference type="GO" id="GO:0034647">
    <property type="term" value="F:histone H3K4me/H3K4me2/H3K4me3 demethylase activity"/>
    <property type="evidence" value="ECO:0007669"/>
    <property type="project" value="TreeGrafter"/>
</dbReference>
<dbReference type="AlphaFoldDB" id="A0A061BBG7"/>
<name>A0A061BBG7_CYBFA</name>
<protein>
    <submittedName>
        <fullName evidence="12">CYFA0S31e00100g1_1</fullName>
    </submittedName>
</protein>
<dbReference type="InterPro" id="IPR001965">
    <property type="entry name" value="Znf_PHD"/>
</dbReference>
<feature type="domain" description="JmjN" evidence="10">
    <location>
        <begin position="15"/>
        <end position="58"/>
    </location>
</feature>
<evidence type="ECO:0000256" key="3">
    <source>
        <dbReference type="ARBA" id="ARBA00022771"/>
    </source>
</evidence>
<evidence type="ECO:0000259" key="9">
    <source>
        <dbReference type="PROSITE" id="PS50016"/>
    </source>
</evidence>
<dbReference type="GO" id="GO:0005634">
    <property type="term" value="C:nucleus"/>
    <property type="evidence" value="ECO:0007669"/>
    <property type="project" value="UniProtKB-SubCell"/>
</dbReference>
<dbReference type="InterPro" id="IPR019786">
    <property type="entry name" value="Zinc_finger_PHD-type_CS"/>
</dbReference>
<dbReference type="PROSITE" id="PS51184">
    <property type="entry name" value="JMJC"/>
    <property type="match status" value="1"/>
</dbReference>
<feature type="domain" description="PHD-type" evidence="9">
    <location>
        <begin position="224"/>
        <end position="274"/>
    </location>
</feature>
<evidence type="ECO:0000256" key="4">
    <source>
        <dbReference type="ARBA" id="ARBA00022833"/>
    </source>
</evidence>
<dbReference type="PROSITE" id="PS50016">
    <property type="entry name" value="ZF_PHD_2"/>
    <property type="match status" value="1"/>
</dbReference>
<feature type="region of interest" description="Disordered" evidence="8">
    <location>
        <begin position="192"/>
        <end position="227"/>
    </location>
</feature>